<dbReference type="SMART" id="SM00179">
    <property type="entry name" value="EGF_CA"/>
    <property type="match status" value="2"/>
</dbReference>
<dbReference type="GO" id="GO:0005509">
    <property type="term" value="F:calcium ion binding"/>
    <property type="evidence" value="ECO:0007669"/>
    <property type="project" value="InterPro"/>
</dbReference>
<feature type="disulfide bond" evidence="4">
    <location>
        <begin position="294"/>
        <end position="303"/>
    </location>
</feature>
<feature type="domain" description="Laminin G" evidence="5">
    <location>
        <begin position="77"/>
        <end position="267"/>
    </location>
</feature>
<sequence length="551" mass="59806">MLYVLVCTFSDAEDWFCECPPLYTGRLCQLTSCERNPCSHGATCIPKSPLEAVCLCPYGRQGLLCDQTVNITRPRFSGSDEFGYTSFVAYSSIPSLSFFYEFKLKFTLADSSSAVKDNLMLFAGRKGQGNDGDDFLVLGLKSGRLVHRFNLGSGIATIVSDRLNHQINIHTVTFGRSKKTGWLKVDGQRNRTGLSPGPLVGLNVFNQLFVGGYNEYTPELLPLGSRFRHGFQGCIFDVHFRTRRDGKFQALGQPAGHPAFGRSVGQCGVTPCVHVKCRNGGTCVDSGSSVYCQCPFGWKGALCSETVSVCDVEHSPPPLCAHGSTCIPLPNGYTCQCPLGTAGVYCEKAVTISDPFFSANLSSWMSFPPMSIRHRTDLQVQFQPLSPDGILVYIAQHLSARAGDFFCLSLASGFVQLRYNLGDGTHILQSSEQVDLSGRTWLTVKAGRTGNRGFLSLDNKEVRENVTEGMATLDVATDVFVGGVSTLSFVSTDATEGDPVSFTGGLRELTLNDREFELTERGALSGANIGDWDGTACGYKTKVEIFGCNAQ</sequence>
<dbReference type="Pfam" id="PF02210">
    <property type="entry name" value="Laminin_G_2"/>
    <property type="match status" value="2"/>
</dbReference>
<comment type="caution">
    <text evidence="4">Lacks conserved residue(s) required for the propagation of feature annotation.</text>
</comment>
<name>A0A9Y3RHM1_9CICH</name>
<dbReference type="InterPro" id="IPR000742">
    <property type="entry name" value="EGF"/>
</dbReference>
<dbReference type="InterPro" id="IPR001881">
    <property type="entry name" value="EGF-like_Ca-bd_dom"/>
</dbReference>
<keyword evidence="3 4" id="KW-1015">Disulfide bond</keyword>
<dbReference type="Gene3D" id="2.60.120.200">
    <property type="match status" value="2"/>
</dbReference>
<dbReference type="PROSITE" id="PS50026">
    <property type="entry name" value="EGF_3"/>
    <property type="match status" value="3"/>
</dbReference>
<dbReference type="PROSITE" id="PS01186">
    <property type="entry name" value="EGF_2"/>
    <property type="match status" value="1"/>
</dbReference>
<evidence type="ECO:0000259" key="6">
    <source>
        <dbReference type="PROSITE" id="PS50026"/>
    </source>
</evidence>
<dbReference type="FunFam" id="2.10.25.10:FF:000591">
    <property type="entry name" value="Protein eyes shut homolog"/>
    <property type="match status" value="1"/>
</dbReference>
<feature type="domain" description="EGF-like" evidence="6">
    <location>
        <begin position="311"/>
        <end position="347"/>
    </location>
</feature>
<dbReference type="SUPFAM" id="SSF49899">
    <property type="entry name" value="Concanavalin A-like lectins/glucanases"/>
    <property type="match status" value="2"/>
</dbReference>
<evidence type="ECO:0000256" key="4">
    <source>
        <dbReference type="PROSITE-ProRule" id="PRU00076"/>
    </source>
</evidence>
<dbReference type="GO" id="GO:0005604">
    <property type="term" value="C:basement membrane"/>
    <property type="evidence" value="ECO:0007669"/>
    <property type="project" value="UniProtKB-ARBA"/>
</dbReference>
<dbReference type="FunFam" id="2.10.25.10:FF:000373">
    <property type="entry name" value="sushi, nidogen and EGF-like domain-containing protein 1"/>
    <property type="match status" value="1"/>
</dbReference>
<organism evidence="7 8">
    <name type="scientific">Pundamilia nyererei</name>
    <dbReference type="NCBI Taxonomy" id="303518"/>
    <lineage>
        <taxon>Eukaryota</taxon>
        <taxon>Metazoa</taxon>
        <taxon>Chordata</taxon>
        <taxon>Craniata</taxon>
        <taxon>Vertebrata</taxon>
        <taxon>Euteleostomi</taxon>
        <taxon>Actinopterygii</taxon>
        <taxon>Neopterygii</taxon>
        <taxon>Teleostei</taxon>
        <taxon>Neoteleostei</taxon>
        <taxon>Acanthomorphata</taxon>
        <taxon>Ovalentaria</taxon>
        <taxon>Cichlomorphae</taxon>
        <taxon>Cichliformes</taxon>
        <taxon>Cichlidae</taxon>
        <taxon>African cichlids</taxon>
        <taxon>Pseudocrenilabrinae</taxon>
        <taxon>Haplochromini</taxon>
        <taxon>Pundamilia</taxon>
    </lineage>
</organism>
<dbReference type="InterPro" id="IPR009030">
    <property type="entry name" value="Growth_fac_rcpt_cys_sf"/>
</dbReference>
<dbReference type="PROSITE" id="PS50025">
    <property type="entry name" value="LAM_G_DOMAIN"/>
    <property type="match status" value="2"/>
</dbReference>
<dbReference type="InterPro" id="IPR001791">
    <property type="entry name" value="Laminin_G"/>
</dbReference>
<dbReference type="GO" id="GO:0048731">
    <property type="term" value="P:system development"/>
    <property type="evidence" value="ECO:0007669"/>
    <property type="project" value="UniProtKB-ARBA"/>
</dbReference>
<dbReference type="InterPro" id="IPR050372">
    <property type="entry name" value="Neurexin-related_CASP"/>
</dbReference>
<proteinExistence type="predicted"/>
<dbReference type="FunFam" id="2.60.120.200:FF:000210">
    <property type="entry name" value="Protein eyes shut homolog"/>
    <property type="match status" value="1"/>
</dbReference>
<dbReference type="PANTHER" id="PTHR15036">
    <property type="entry name" value="PIKACHURIN-LIKE PROTEIN"/>
    <property type="match status" value="1"/>
</dbReference>
<dbReference type="Proteomes" id="UP000695023">
    <property type="component" value="Unplaced"/>
</dbReference>
<dbReference type="FunFam" id="2.10.25.10:FF:000747">
    <property type="entry name" value="Protein eyes shut homolog"/>
    <property type="match status" value="1"/>
</dbReference>
<dbReference type="Gene3D" id="2.10.25.10">
    <property type="entry name" value="Laminin"/>
    <property type="match status" value="3"/>
</dbReference>
<dbReference type="PANTHER" id="PTHR15036:SF93">
    <property type="entry name" value="EYS PROTEIN"/>
    <property type="match status" value="1"/>
</dbReference>
<evidence type="ECO:0000256" key="1">
    <source>
        <dbReference type="ARBA" id="ARBA00022536"/>
    </source>
</evidence>
<dbReference type="InterPro" id="IPR013032">
    <property type="entry name" value="EGF-like_CS"/>
</dbReference>
<dbReference type="RefSeq" id="XP_005737258.1">
    <property type="nucleotide sequence ID" value="XM_005737201.1"/>
</dbReference>
<dbReference type="AlphaFoldDB" id="A0A9Y3RHM1"/>
<feature type="disulfide bond" evidence="4">
    <location>
        <begin position="337"/>
        <end position="346"/>
    </location>
</feature>
<evidence type="ECO:0000256" key="2">
    <source>
        <dbReference type="ARBA" id="ARBA00022737"/>
    </source>
</evidence>
<protein>
    <submittedName>
        <fullName evidence="8">Protein eyes shut homolog</fullName>
    </submittedName>
</protein>
<feature type="domain" description="Laminin G" evidence="5">
    <location>
        <begin position="354"/>
        <end position="537"/>
    </location>
</feature>
<dbReference type="PROSITE" id="PS00022">
    <property type="entry name" value="EGF_1"/>
    <property type="match status" value="3"/>
</dbReference>
<dbReference type="GeneID" id="102198901"/>
<keyword evidence="1 4" id="KW-0245">EGF-like domain</keyword>
<accession>A0A9Y3RHM1</accession>
<evidence type="ECO:0000256" key="3">
    <source>
        <dbReference type="ARBA" id="ARBA00023157"/>
    </source>
</evidence>
<evidence type="ECO:0000313" key="7">
    <source>
        <dbReference type="Proteomes" id="UP000695023"/>
    </source>
</evidence>
<keyword evidence="2" id="KW-0677">Repeat</keyword>
<reference evidence="8" key="1">
    <citation type="submission" date="2025-08" db="UniProtKB">
        <authorList>
            <consortium name="RefSeq"/>
        </authorList>
    </citation>
    <scope>IDENTIFICATION</scope>
</reference>
<gene>
    <name evidence="8" type="primary">LOC102198901</name>
</gene>
<keyword evidence="7" id="KW-1185">Reference proteome</keyword>
<dbReference type="SMART" id="SM00282">
    <property type="entry name" value="LamG"/>
    <property type="match status" value="2"/>
</dbReference>
<dbReference type="FunFam" id="2.60.120.200:FF:000190">
    <property type="entry name" value="Protein eyes shut homolog"/>
    <property type="match status" value="1"/>
</dbReference>
<dbReference type="Pfam" id="PF00008">
    <property type="entry name" value="EGF"/>
    <property type="match status" value="1"/>
</dbReference>
<dbReference type="Pfam" id="PF12661">
    <property type="entry name" value="hEGF"/>
    <property type="match status" value="1"/>
</dbReference>
<dbReference type="InterPro" id="IPR013320">
    <property type="entry name" value="ConA-like_dom_sf"/>
</dbReference>
<evidence type="ECO:0000259" key="5">
    <source>
        <dbReference type="PROSITE" id="PS50025"/>
    </source>
</evidence>
<dbReference type="SUPFAM" id="SSF57184">
    <property type="entry name" value="Growth factor receptor domain"/>
    <property type="match status" value="1"/>
</dbReference>
<dbReference type="SMART" id="SM00181">
    <property type="entry name" value="EGF"/>
    <property type="match status" value="3"/>
</dbReference>
<feature type="domain" description="EGF-like" evidence="6">
    <location>
        <begin position="29"/>
        <end position="66"/>
    </location>
</feature>
<feature type="disulfide bond" evidence="4">
    <location>
        <begin position="56"/>
        <end position="65"/>
    </location>
</feature>
<dbReference type="CDD" id="cd00110">
    <property type="entry name" value="LamG"/>
    <property type="match status" value="2"/>
</dbReference>
<feature type="domain" description="EGF-like" evidence="6">
    <location>
        <begin position="268"/>
        <end position="304"/>
    </location>
</feature>
<dbReference type="CDD" id="cd00054">
    <property type="entry name" value="EGF_CA"/>
    <property type="match status" value="2"/>
</dbReference>
<evidence type="ECO:0000313" key="8">
    <source>
        <dbReference type="RefSeq" id="XP_005737258.1"/>
    </source>
</evidence>